<name>A6FXJ0_9BACT</name>
<dbReference type="STRING" id="391625.PPSIR1_21714"/>
<comment type="caution">
    <text evidence="2">The sequence shown here is derived from an EMBL/GenBank/DDBJ whole genome shotgun (WGS) entry which is preliminary data.</text>
</comment>
<dbReference type="EMBL" id="ABCS01000002">
    <property type="protein sequence ID" value="EDM81578.1"/>
    <property type="molecule type" value="Genomic_DNA"/>
</dbReference>
<gene>
    <name evidence="2" type="ORF">PPSIR1_21714</name>
</gene>
<protein>
    <submittedName>
        <fullName evidence="2">Uncharacterized protein</fullName>
    </submittedName>
</protein>
<evidence type="ECO:0000256" key="1">
    <source>
        <dbReference type="SAM" id="Phobius"/>
    </source>
</evidence>
<keyword evidence="1" id="KW-0472">Membrane</keyword>
<dbReference type="OrthoDB" id="9784774at2"/>
<organism evidence="2 3">
    <name type="scientific">Plesiocystis pacifica SIR-1</name>
    <dbReference type="NCBI Taxonomy" id="391625"/>
    <lineage>
        <taxon>Bacteria</taxon>
        <taxon>Pseudomonadati</taxon>
        <taxon>Myxococcota</taxon>
        <taxon>Polyangia</taxon>
        <taxon>Nannocystales</taxon>
        <taxon>Nannocystaceae</taxon>
        <taxon>Plesiocystis</taxon>
    </lineage>
</organism>
<reference evidence="2 3" key="1">
    <citation type="submission" date="2007-06" db="EMBL/GenBank/DDBJ databases">
        <authorList>
            <person name="Shimkets L."/>
            <person name="Ferriera S."/>
            <person name="Johnson J."/>
            <person name="Kravitz S."/>
            <person name="Beeson K."/>
            <person name="Sutton G."/>
            <person name="Rogers Y.-H."/>
            <person name="Friedman R."/>
            <person name="Frazier M."/>
            <person name="Venter J.C."/>
        </authorList>
    </citation>
    <scope>NUCLEOTIDE SEQUENCE [LARGE SCALE GENOMIC DNA]</scope>
    <source>
        <strain evidence="2 3">SIR-1</strain>
    </source>
</reference>
<dbReference type="RefSeq" id="WP_006969189.1">
    <property type="nucleotide sequence ID" value="NZ_ABCS01000002.1"/>
</dbReference>
<evidence type="ECO:0000313" key="2">
    <source>
        <dbReference type="EMBL" id="EDM81578.1"/>
    </source>
</evidence>
<dbReference type="Proteomes" id="UP000005801">
    <property type="component" value="Unassembled WGS sequence"/>
</dbReference>
<evidence type="ECO:0000313" key="3">
    <source>
        <dbReference type="Proteomes" id="UP000005801"/>
    </source>
</evidence>
<sequence>MIRLACQHCGAPMTEVAARDRPTLDCERCGAADPLPADLRLELLRYRGRLVREVERLRASALLGELSKELSAGGCVQVLITGGLGLVALVFLGRWGAGQLPWATWNESTSGKLAATAVIFGGLLLAMVALVLLAAIPMIFATRRANARARAKADALDYDTPTTCSSCGAPARIPLWAEPGALPCPFCRTPLLPPSAAAEGLSQARGEARAAVIAGGERALAAMVGVRPEELQAKDNPPDIAGPFQASAGSGHVYQCERPGLRAFASTQVVPQGTLLLVECTVDLPVMGTLWLLPPGGAHEAVAALLGPSVPEPRPVEGRKHRLRAEPWVDVASVLAHPDLAETLAELHPRESLRLDPAGLSWWRLNGSGPSLANARSKAWIARRGADALALAESLRAKG</sequence>
<dbReference type="AlphaFoldDB" id="A6FXJ0"/>
<keyword evidence="1" id="KW-1133">Transmembrane helix</keyword>
<feature type="transmembrane region" description="Helical" evidence="1">
    <location>
        <begin position="113"/>
        <end position="140"/>
    </location>
</feature>
<accession>A6FXJ0</accession>
<feature type="transmembrane region" description="Helical" evidence="1">
    <location>
        <begin position="70"/>
        <end position="93"/>
    </location>
</feature>
<keyword evidence="3" id="KW-1185">Reference proteome</keyword>
<proteinExistence type="predicted"/>
<keyword evidence="1" id="KW-0812">Transmembrane</keyword>